<proteinExistence type="predicted"/>
<gene>
    <name evidence="1" type="ORF">CVT26_016096</name>
</gene>
<dbReference type="OrthoDB" id="3182339at2759"/>
<keyword evidence="2" id="KW-1185">Reference proteome</keyword>
<dbReference type="EMBL" id="NHYE01005257">
    <property type="protein sequence ID" value="PPQ75464.1"/>
    <property type="molecule type" value="Genomic_DNA"/>
</dbReference>
<comment type="caution">
    <text evidence="1">The sequence shown here is derived from an EMBL/GenBank/DDBJ whole genome shotgun (WGS) entry which is preliminary data.</text>
</comment>
<accession>A0A409WAD1</accession>
<organism evidence="1 2">
    <name type="scientific">Gymnopilus dilepis</name>
    <dbReference type="NCBI Taxonomy" id="231916"/>
    <lineage>
        <taxon>Eukaryota</taxon>
        <taxon>Fungi</taxon>
        <taxon>Dikarya</taxon>
        <taxon>Basidiomycota</taxon>
        <taxon>Agaricomycotina</taxon>
        <taxon>Agaricomycetes</taxon>
        <taxon>Agaricomycetidae</taxon>
        <taxon>Agaricales</taxon>
        <taxon>Agaricineae</taxon>
        <taxon>Hymenogastraceae</taxon>
        <taxon>Gymnopilus</taxon>
    </lineage>
</organism>
<evidence type="ECO:0000313" key="2">
    <source>
        <dbReference type="Proteomes" id="UP000284706"/>
    </source>
</evidence>
<sequence>MYAPRTNQAMKPMDDLTFYCIPPLSQGTPAWTPPSLDVRCQLNIWGGQLYLDSYTTYRRLCLLLGLSSSESLGYTEVNTDRFVPPSGRVGQMVQACLFDKSPVTMLKTLFGLRRKGMGYDMTHMGKVLSARLLIAKDFDESDGNMKEA</sequence>
<name>A0A409WAD1_9AGAR</name>
<dbReference type="AlphaFoldDB" id="A0A409WAD1"/>
<dbReference type="Proteomes" id="UP000284706">
    <property type="component" value="Unassembled WGS sequence"/>
</dbReference>
<dbReference type="STRING" id="231916.A0A409WAD1"/>
<reference evidence="1 2" key="1">
    <citation type="journal article" date="2018" name="Evol. Lett.">
        <title>Horizontal gene cluster transfer increased hallucinogenic mushroom diversity.</title>
        <authorList>
            <person name="Reynolds H.T."/>
            <person name="Vijayakumar V."/>
            <person name="Gluck-Thaler E."/>
            <person name="Korotkin H.B."/>
            <person name="Matheny P.B."/>
            <person name="Slot J.C."/>
        </authorList>
    </citation>
    <scope>NUCLEOTIDE SEQUENCE [LARGE SCALE GENOMIC DNA]</scope>
    <source>
        <strain evidence="1 2">SRW20</strain>
    </source>
</reference>
<protein>
    <submittedName>
        <fullName evidence="1">Uncharacterized protein</fullName>
    </submittedName>
</protein>
<evidence type="ECO:0000313" key="1">
    <source>
        <dbReference type="EMBL" id="PPQ75464.1"/>
    </source>
</evidence>
<dbReference type="InParanoid" id="A0A409WAD1"/>